<accession>A0A2P2JZ64</accession>
<organism evidence="1">
    <name type="scientific">Rhizophora mucronata</name>
    <name type="common">Asiatic mangrove</name>
    <dbReference type="NCBI Taxonomy" id="61149"/>
    <lineage>
        <taxon>Eukaryota</taxon>
        <taxon>Viridiplantae</taxon>
        <taxon>Streptophyta</taxon>
        <taxon>Embryophyta</taxon>
        <taxon>Tracheophyta</taxon>
        <taxon>Spermatophyta</taxon>
        <taxon>Magnoliopsida</taxon>
        <taxon>eudicotyledons</taxon>
        <taxon>Gunneridae</taxon>
        <taxon>Pentapetalae</taxon>
        <taxon>rosids</taxon>
        <taxon>fabids</taxon>
        <taxon>Malpighiales</taxon>
        <taxon>Rhizophoraceae</taxon>
        <taxon>Rhizophora</taxon>
    </lineage>
</organism>
<sequence length="49" mass="5826">MMQIYLVQMVTNIHLMVNSWTKTYKMKLATMCFDLFDCDPLETLCYLPS</sequence>
<evidence type="ECO:0000313" key="1">
    <source>
        <dbReference type="EMBL" id="MBW98725.1"/>
    </source>
</evidence>
<protein>
    <submittedName>
        <fullName evidence="1">Uncharacterized protein</fullName>
    </submittedName>
</protein>
<proteinExistence type="predicted"/>
<reference evidence="1" key="1">
    <citation type="submission" date="2018-02" db="EMBL/GenBank/DDBJ databases">
        <title>Rhizophora mucronata_Transcriptome.</title>
        <authorList>
            <person name="Meera S.P."/>
            <person name="Sreeshan A."/>
            <person name="Augustine A."/>
        </authorList>
    </citation>
    <scope>NUCLEOTIDE SEQUENCE</scope>
    <source>
        <tissue evidence="1">Leaf</tissue>
    </source>
</reference>
<name>A0A2P2JZ64_RHIMU</name>
<dbReference type="EMBL" id="GGEC01018242">
    <property type="protein sequence ID" value="MBW98725.1"/>
    <property type="molecule type" value="Transcribed_RNA"/>
</dbReference>
<dbReference type="AlphaFoldDB" id="A0A2P2JZ64"/>